<dbReference type="GeneID" id="95986139"/>
<dbReference type="PANTHER" id="PTHR10340">
    <property type="entry name" value="SPHINGOMYELIN PHOSPHODIESTERASE"/>
    <property type="match status" value="1"/>
</dbReference>
<keyword evidence="5 12" id="KW-0926">Vacuole</keyword>
<evidence type="ECO:0000256" key="4">
    <source>
        <dbReference type="ARBA" id="ARBA00014458"/>
    </source>
</evidence>
<comment type="function">
    <text evidence="12">Catalyzes the hydrolysis of inorganic polyphosphate (polyP) chains of many hundreds of phosphate residues into shorter lengths.</text>
</comment>
<organism evidence="15 16">
    <name type="scientific">Vanrija albida</name>
    <dbReference type="NCBI Taxonomy" id="181172"/>
    <lineage>
        <taxon>Eukaryota</taxon>
        <taxon>Fungi</taxon>
        <taxon>Dikarya</taxon>
        <taxon>Basidiomycota</taxon>
        <taxon>Agaricomycotina</taxon>
        <taxon>Tremellomycetes</taxon>
        <taxon>Trichosporonales</taxon>
        <taxon>Trichosporonaceae</taxon>
        <taxon>Vanrija</taxon>
    </lineage>
</organism>
<name>A0ABR3Q0W5_9TREE</name>
<dbReference type="InterPro" id="IPR029052">
    <property type="entry name" value="Metallo-depent_PP-like"/>
</dbReference>
<feature type="signal peptide" evidence="14">
    <location>
        <begin position="1"/>
        <end position="15"/>
    </location>
</feature>
<evidence type="ECO:0000256" key="13">
    <source>
        <dbReference type="SAM" id="MobiDB-lite"/>
    </source>
</evidence>
<dbReference type="EC" id="3.6.1.10" evidence="3 12"/>
<dbReference type="InterPro" id="IPR041805">
    <property type="entry name" value="ASMase/PPN1_MPP"/>
</dbReference>
<evidence type="ECO:0000256" key="7">
    <source>
        <dbReference type="ARBA" id="ARBA00022801"/>
    </source>
</evidence>
<dbReference type="RefSeq" id="XP_069208234.1">
    <property type="nucleotide sequence ID" value="XM_069353592.1"/>
</dbReference>
<proteinExistence type="inferred from homology"/>
<evidence type="ECO:0000256" key="14">
    <source>
        <dbReference type="SAM" id="SignalP"/>
    </source>
</evidence>
<dbReference type="Proteomes" id="UP001565368">
    <property type="component" value="Unassembled WGS sequence"/>
</dbReference>
<evidence type="ECO:0000256" key="10">
    <source>
        <dbReference type="ARBA" id="ARBA00023136"/>
    </source>
</evidence>
<keyword evidence="10 12" id="KW-0472">Membrane</keyword>
<evidence type="ECO:0000256" key="12">
    <source>
        <dbReference type="PIRNR" id="PIRNR027093"/>
    </source>
</evidence>
<protein>
    <recommendedName>
        <fullName evidence="4 12">Endopolyphosphatase</fullName>
        <ecNumber evidence="3 12">3.6.1.10</ecNumber>
    </recommendedName>
</protein>
<comment type="similarity">
    <text evidence="2">Belongs to the endopolyphosphatase PPN1 family.</text>
</comment>
<evidence type="ECO:0000256" key="8">
    <source>
        <dbReference type="ARBA" id="ARBA00022968"/>
    </source>
</evidence>
<comment type="subcellular location">
    <subcellularLocation>
        <location evidence="1">Vacuole membrane</location>
        <topology evidence="1">Single-pass type II membrane protein</topology>
    </subcellularLocation>
</comment>
<gene>
    <name evidence="15" type="primary">PPN1</name>
    <name evidence="15" type="ORF">Q8F55_005096</name>
</gene>
<comment type="caution">
    <text evidence="15">The sequence shown here is derived from an EMBL/GenBank/DDBJ whole genome shotgun (WGS) entry which is preliminary data.</text>
</comment>
<evidence type="ECO:0000256" key="9">
    <source>
        <dbReference type="ARBA" id="ARBA00022989"/>
    </source>
</evidence>
<keyword evidence="8" id="KW-0735">Signal-anchor</keyword>
<dbReference type="EMBL" id="JBBXJM010000004">
    <property type="protein sequence ID" value="KAL1408290.1"/>
    <property type="molecule type" value="Genomic_DNA"/>
</dbReference>
<dbReference type="InterPro" id="IPR012358">
    <property type="entry name" value="EndopolyPtase_N1"/>
</dbReference>
<keyword evidence="9" id="KW-1133">Transmembrane helix</keyword>
<dbReference type="CDD" id="cd00842">
    <property type="entry name" value="MPP_ASMase"/>
    <property type="match status" value="1"/>
</dbReference>
<reference evidence="15 16" key="1">
    <citation type="submission" date="2023-08" db="EMBL/GenBank/DDBJ databases">
        <title>Annotated Genome Sequence of Vanrija albida AlHP1.</title>
        <authorList>
            <person name="Herzog R."/>
        </authorList>
    </citation>
    <scope>NUCLEOTIDE SEQUENCE [LARGE SCALE GENOMIC DNA]</scope>
    <source>
        <strain evidence="15 16">AlHP1</strain>
    </source>
</reference>
<keyword evidence="7 12" id="KW-0378">Hydrolase</keyword>
<evidence type="ECO:0000256" key="5">
    <source>
        <dbReference type="ARBA" id="ARBA00022554"/>
    </source>
</evidence>
<evidence type="ECO:0000256" key="11">
    <source>
        <dbReference type="ARBA" id="ARBA00023180"/>
    </source>
</evidence>
<feature type="region of interest" description="Disordered" evidence="13">
    <location>
        <begin position="461"/>
        <end position="516"/>
    </location>
</feature>
<dbReference type="PANTHER" id="PTHR10340:SF55">
    <property type="entry name" value="ENDOPOLYPHOSPHATASE"/>
    <property type="match status" value="1"/>
</dbReference>
<keyword evidence="16" id="KW-1185">Reference proteome</keyword>
<evidence type="ECO:0000256" key="6">
    <source>
        <dbReference type="ARBA" id="ARBA00022692"/>
    </source>
</evidence>
<feature type="chain" id="PRO_5046972268" description="Endopolyphosphatase" evidence="14">
    <location>
        <begin position="16"/>
        <end position="653"/>
    </location>
</feature>
<evidence type="ECO:0000313" key="16">
    <source>
        <dbReference type="Proteomes" id="UP001565368"/>
    </source>
</evidence>
<evidence type="ECO:0000256" key="2">
    <source>
        <dbReference type="ARBA" id="ARBA00010399"/>
    </source>
</evidence>
<evidence type="ECO:0000256" key="1">
    <source>
        <dbReference type="ARBA" id="ARBA00004576"/>
    </source>
</evidence>
<keyword evidence="6" id="KW-0812">Transmembrane</keyword>
<keyword evidence="11" id="KW-0325">Glycoprotein</keyword>
<sequence length="653" mass="74211">MRVATLLAVMSLASAAAVPHEQEPLHAPEVAKKRELKGRFLHITDFHPDAHYKPGATFESGCHRKDKKGKGKLRLDDVAGDVNGTKVKGGDDDDKAGKWGTPLSDCDSPMSLIDNTLDWLKKEWADEIDFIVWTGDNSRHDIDREIPRTPKEIFDSNRMMATRMVEVFGKDMPIVPSVGNNDIYPHNVLSPGPNRITEEFVRIWKHFIPSEDRHVFERGMYFATEVIPDRLAVISLNTLYWFASNSIVDGCQDRSNDPGALEMDWLDVQLQQFRDRGMQVWLTGHVPPHPGLYYDTCYMRYGDVALRFQDTIVGHLFGHMNVDHFFFLDVEHLEEGPPPPDDFQGLSGNTTSGRFDVIPEAILDASSPEDFTYLGPELEHGPHLLKSGRFKVMGKRAQLLKTELVKAFGEIPGPQNVKHKDYAVMNVGPSVIPTYIPSARIFSYNITGVTLEDDLVPRTIVPLPQDDPDEDDVEIEKKKGKKSCKLPENEDKPHCSFKRKPRYSSPEAPSRKNKPLSPLGFAQFYLPDIGKQTKKPPKWEIEYTTYKRKALFPGEAKLSQPPPVPYRLLPGYDPKFTDLTESEWAALESDDEPIEGQIEDEERAAFIAKIKGITPWKMKDLTIKSYVKFARRLANDKKMWQKFLDYMFVRTGA</sequence>
<comment type="catalytic activity">
    <reaction evidence="12">
        <text>[phosphate](n+1) + n H2O = (n+1) phosphate + n H(+)</text>
        <dbReference type="Rhea" id="RHEA:22452"/>
        <dbReference type="Rhea" id="RHEA-COMP:14280"/>
        <dbReference type="ChEBI" id="CHEBI:15377"/>
        <dbReference type="ChEBI" id="CHEBI:15378"/>
        <dbReference type="ChEBI" id="CHEBI:16838"/>
        <dbReference type="ChEBI" id="CHEBI:43474"/>
        <dbReference type="EC" id="3.6.1.10"/>
    </reaction>
</comment>
<evidence type="ECO:0000313" key="15">
    <source>
        <dbReference type="EMBL" id="KAL1408290.1"/>
    </source>
</evidence>
<feature type="compositionally biased region" description="Basic and acidic residues" evidence="13">
    <location>
        <begin position="485"/>
        <end position="494"/>
    </location>
</feature>
<accession>A0ABR3Q0W5</accession>
<dbReference type="PIRSF" id="PIRSF027093">
    <property type="entry name" value="EndopolyPtase_N1"/>
    <property type="match status" value="1"/>
</dbReference>
<evidence type="ECO:0000256" key="3">
    <source>
        <dbReference type="ARBA" id="ARBA00012459"/>
    </source>
</evidence>
<dbReference type="GO" id="GO:0000298">
    <property type="term" value="F:endopolyphosphatase activity"/>
    <property type="evidence" value="ECO:0007669"/>
    <property type="project" value="UniProtKB-EC"/>
</dbReference>
<keyword evidence="14" id="KW-0732">Signal</keyword>
<dbReference type="SUPFAM" id="SSF56300">
    <property type="entry name" value="Metallo-dependent phosphatases"/>
    <property type="match status" value="1"/>
</dbReference>